<name>E4KNY1_9LACT</name>
<accession>E4KNY1</accession>
<dbReference type="InterPro" id="IPR036477">
    <property type="entry name" value="Formyl_transf_N_sf"/>
</dbReference>
<feature type="binding site" evidence="8">
    <location>
        <begin position="111"/>
        <end position="114"/>
    </location>
    <ligand>
        <name>(6S)-5,6,7,8-tetrahydrofolate</name>
        <dbReference type="ChEBI" id="CHEBI:57453"/>
    </ligand>
</feature>
<dbReference type="InterPro" id="IPR044135">
    <property type="entry name" value="Met-tRNA-FMT_C"/>
</dbReference>
<feature type="domain" description="Formyl transferase C-terminal" evidence="10">
    <location>
        <begin position="205"/>
        <end position="304"/>
    </location>
</feature>
<organism evidence="11 12">
    <name type="scientific">Eremococcus coleocola ACS-139-V-Col8</name>
    <dbReference type="NCBI Taxonomy" id="908337"/>
    <lineage>
        <taxon>Bacteria</taxon>
        <taxon>Bacillati</taxon>
        <taxon>Bacillota</taxon>
        <taxon>Bacilli</taxon>
        <taxon>Lactobacillales</taxon>
        <taxon>Aerococcaceae</taxon>
        <taxon>Eremococcus</taxon>
    </lineage>
</organism>
<evidence type="ECO:0000256" key="8">
    <source>
        <dbReference type="HAMAP-Rule" id="MF_00182"/>
    </source>
</evidence>
<protein>
    <recommendedName>
        <fullName evidence="4 8">Methionyl-tRNA formyltransferase</fullName>
        <ecNumber evidence="3 8">2.1.2.9</ecNumber>
    </recommendedName>
</protein>
<dbReference type="Pfam" id="PF02911">
    <property type="entry name" value="Formyl_trans_C"/>
    <property type="match status" value="1"/>
</dbReference>
<evidence type="ECO:0000256" key="3">
    <source>
        <dbReference type="ARBA" id="ARBA00012261"/>
    </source>
</evidence>
<keyword evidence="6 8" id="KW-0648">Protein biosynthesis</keyword>
<keyword evidence="5 8" id="KW-0808">Transferase</keyword>
<evidence type="ECO:0000256" key="6">
    <source>
        <dbReference type="ARBA" id="ARBA00022917"/>
    </source>
</evidence>
<evidence type="ECO:0000313" key="12">
    <source>
        <dbReference type="Proteomes" id="UP000005990"/>
    </source>
</evidence>
<evidence type="ECO:0000259" key="9">
    <source>
        <dbReference type="Pfam" id="PF00551"/>
    </source>
</evidence>
<dbReference type="InterPro" id="IPR011034">
    <property type="entry name" value="Formyl_transferase-like_C_sf"/>
</dbReference>
<keyword evidence="12" id="KW-1185">Reference proteome</keyword>
<dbReference type="RefSeq" id="WP_006418543.1">
    <property type="nucleotide sequence ID" value="NZ_AENN01000015.1"/>
</dbReference>
<dbReference type="Gene3D" id="3.10.25.10">
    <property type="entry name" value="Formyl transferase, C-terminal domain"/>
    <property type="match status" value="1"/>
</dbReference>
<gene>
    <name evidence="8 11" type="primary">fmt</name>
    <name evidence="11" type="ORF">HMPREF9257_1263</name>
</gene>
<dbReference type="CDD" id="cd08704">
    <property type="entry name" value="Met_tRNA_FMT_C"/>
    <property type="match status" value="1"/>
</dbReference>
<dbReference type="InterPro" id="IPR041711">
    <property type="entry name" value="Met-tRNA-FMT_N"/>
</dbReference>
<evidence type="ECO:0000313" key="11">
    <source>
        <dbReference type="EMBL" id="EFR31340.1"/>
    </source>
</evidence>
<dbReference type="InterPro" id="IPR005794">
    <property type="entry name" value="Fmt"/>
</dbReference>
<feature type="domain" description="Formyl transferase N-terminal" evidence="9">
    <location>
        <begin position="3"/>
        <end position="181"/>
    </location>
</feature>
<comment type="function">
    <text evidence="1 8">Attaches a formyl group to the free amino group of methionyl-tRNA(fMet). The formyl group appears to play a dual role in the initiator identity of N-formylmethionyl-tRNA by promoting its recognition by IF2 and preventing the misappropriation of this tRNA by the elongation apparatus.</text>
</comment>
<comment type="similarity">
    <text evidence="2 8">Belongs to the Fmt family.</text>
</comment>
<dbReference type="InterPro" id="IPR005793">
    <property type="entry name" value="Formyl_trans_C"/>
</dbReference>
<proteinExistence type="inferred from homology"/>
<dbReference type="OrthoDB" id="9802815at2"/>
<comment type="caution">
    <text evidence="11">The sequence shown here is derived from an EMBL/GenBank/DDBJ whole genome shotgun (WGS) entry which is preliminary data.</text>
</comment>
<dbReference type="NCBIfam" id="TIGR00460">
    <property type="entry name" value="fmt"/>
    <property type="match status" value="1"/>
</dbReference>
<dbReference type="PANTHER" id="PTHR11138:SF5">
    <property type="entry name" value="METHIONYL-TRNA FORMYLTRANSFERASE, MITOCHONDRIAL"/>
    <property type="match status" value="1"/>
</dbReference>
<evidence type="ECO:0000256" key="5">
    <source>
        <dbReference type="ARBA" id="ARBA00022679"/>
    </source>
</evidence>
<dbReference type="HAMAP" id="MF_00182">
    <property type="entry name" value="Formyl_trans"/>
    <property type="match status" value="1"/>
</dbReference>
<comment type="catalytic activity">
    <reaction evidence="7 8">
        <text>L-methionyl-tRNA(fMet) + (6R)-10-formyltetrahydrofolate = N-formyl-L-methionyl-tRNA(fMet) + (6S)-5,6,7,8-tetrahydrofolate + H(+)</text>
        <dbReference type="Rhea" id="RHEA:24380"/>
        <dbReference type="Rhea" id="RHEA-COMP:9952"/>
        <dbReference type="Rhea" id="RHEA-COMP:9953"/>
        <dbReference type="ChEBI" id="CHEBI:15378"/>
        <dbReference type="ChEBI" id="CHEBI:57453"/>
        <dbReference type="ChEBI" id="CHEBI:78530"/>
        <dbReference type="ChEBI" id="CHEBI:78844"/>
        <dbReference type="ChEBI" id="CHEBI:195366"/>
        <dbReference type="EC" id="2.1.2.9"/>
    </reaction>
</comment>
<dbReference type="PANTHER" id="PTHR11138">
    <property type="entry name" value="METHIONYL-TRNA FORMYLTRANSFERASE"/>
    <property type="match status" value="1"/>
</dbReference>
<dbReference type="EC" id="2.1.2.9" evidence="3 8"/>
<dbReference type="STRING" id="908337.HMPREF9257_1263"/>
<reference evidence="11 12" key="1">
    <citation type="submission" date="2010-10" db="EMBL/GenBank/DDBJ databases">
        <authorList>
            <person name="Durkin A.S."/>
            <person name="Madupu R."/>
            <person name="Torralba M."/>
            <person name="Gillis M."/>
            <person name="Methe B."/>
            <person name="Sutton G."/>
            <person name="Nelson K.E."/>
        </authorList>
    </citation>
    <scope>NUCLEOTIDE SEQUENCE [LARGE SCALE GENOMIC DNA]</scope>
    <source>
        <strain evidence="11 12">ACS-139-V-Col8</strain>
    </source>
</reference>
<dbReference type="InterPro" id="IPR002376">
    <property type="entry name" value="Formyl_transf_N"/>
</dbReference>
<evidence type="ECO:0000256" key="7">
    <source>
        <dbReference type="ARBA" id="ARBA00048558"/>
    </source>
</evidence>
<evidence type="ECO:0000256" key="2">
    <source>
        <dbReference type="ARBA" id="ARBA00010699"/>
    </source>
</evidence>
<dbReference type="eggNOG" id="COG0223">
    <property type="taxonomic scope" value="Bacteria"/>
</dbReference>
<dbReference type="Pfam" id="PF00551">
    <property type="entry name" value="Formyl_trans_N"/>
    <property type="match status" value="1"/>
</dbReference>
<evidence type="ECO:0000259" key="10">
    <source>
        <dbReference type="Pfam" id="PF02911"/>
    </source>
</evidence>
<evidence type="ECO:0000256" key="1">
    <source>
        <dbReference type="ARBA" id="ARBA00002606"/>
    </source>
</evidence>
<dbReference type="CDD" id="cd08646">
    <property type="entry name" value="FMT_core_Met-tRNA-FMT_N"/>
    <property type="match status" value="1"/>
</dbReference>
<dbReference type="SUPFAM" id="SSF53328">
    <property type="entry name" value="Formyltransferase"/>
    <property type="match status" value="1"/>
</dbReference>
<dbReference type="Gene3D" id="3.40.50.170">
    <property type="entry name" value="Formyl transferase, N-terminal domain"/>
    <property type="match status" value="1"/>
</dbReference>
<sequence length="322" mass="35617">MKKVIFMGTPAFSRTVLQGLIDSQAYEIMAVVTQPDRPVGRKRVITPSPVKELAQAYGIPVLQPEKLAGSDQAKTIIEMKPDLIITAAFGQFLPKSILNAPKYGAINVHASLLPKYRGGAPIHYAIWKGEKETGISLIYMTPKMDAGNILAQASLPILDRDDVADVFAKMADLGRDLLLKTLPSVFAGTNQAWPQNEAEATFSPNISKEEEEIQWNQTAIEIDRHVRAFRPFPSTFTRLKGQRFKIWAGRPITGDFPQGQVGQIVASTEDQLIVQAGQNTYFAIEEVQPNGKKRMPVKQYLNGMADHELVNQVFEMSSGHEG</sequence>
<dbReference type="InterPro" id="IPR037022">
    <property type="entry name" value="Formyl_trans_C_sf"/>
</dbReference>
<dbReference type="SUPFAM" id="SSF50486">
    <property type="entry name" value="FMT C-terminal domain-like"/>
    <property type="match status" value="1"/>
</dbReference>
<dbReference type="EMBL" id="AENN01000015">
    <property type="protein sequence ID" value="EFR31340.1"/>
    <property type="molecule type" value="Genomic_DNA"/>
</dbReference>
<dbReference type="Proteomes" id="UP000005990">
    <property type="component" value="Unassembled WGS sequence"/>
</dbReference>
<dbReference type="GO" id="GO:0004479">
    <property type="term" value="F:methionyl-tRNA formyltransferase activity"/>
    <property type="evidence" value="ECO:0007669"/>
    <property type="project" value="UniProtKB-UniRule"/>
</dbReference>
<evidence type="ECO:0000256" key="4">
    <source>
        <dbReference type="ARBA" id="ARBA00016014"/>
    </source>
</evidence>
<dbReference type="AlphaFoldDB" id="E4KNY1"/>
<dbReference type="GO" id="GO:0005829">
    <property type="term" value="C:cytosol"/>
    <property type="evidence" value="ECO:0007669"/>
    <property type="project" value="TreeGrafter"/>
</dbReference>